<reference evidence="1" key="1">
    <citation type="submission" date="2020-01" db="EMBL/GenBank/DDBJ databases">
        <title>Genome sequence of Kobresia littledalei, the first chromosome-level genome in the family Cyperaceae.</title>
        <authorList>
            <person name="Qu G."/>
        </authorList>
    </citation>
    <scope>NUCLEOTIDE SEQUENCE</scope>
    <source>
        <strain evidence="1">C.B.Clarke</strain>
        <tissue evidence="1">Leaf</tissue>
    </source>
</reference>
<gene>
    <name evidence="1" type="ORF">FCM35_KLT15696</name>
</gene>
<proteinExistence type="predicted"/>
<name>A0A833R831_9POAL</name>
<accession>A0A833R831</accession>
<protein>
    <submittedName>
        <fullName evidence="1">Zeaxanthin epoxidase</fullName>
    </submittedName>
</protein>
<keyword evidence="2" id="KW-1185">Reference proteome</keyword>
<evidence type="ECO:0000313" key="1">
    <source>
        <dbReference type="EMBL" id="KAF3339925.1"/>
    </source>
</evidence>
<organism evidence="1 2">
    <name type="scientific">Carex littledalei</name>
    <dbReference type="NCBI Taxonomy" id="544730"/>
    <lineage>
        <taxon>Eukaryota</taxon>
        <taxon>Viridiplantae</taxon>
        <taxon>Streptophyta</taxon>
        <taxon>Embryophyta</taxon>
        <taxon>Tracheophyta</taxon>
        <taxon>Spermatophyta</taxon>
        <taxon>Magnoliopsida</taxon>
        <taxon>Liliopsida</taxon>
        <taxon>Poales</taxon>
        <taxon>Cyperaceae</taxon>
        <taxon>Cyperoideae</taxon>
        <taxon>Cariceae</taxon>
        <taxon>Carex</taxon>
        <taxon>Carex subgen. Euthyceras</taxon>
    </lineage>
</organism>
<dbReference type="Proteomes" id="UP000623129">
    <property type="component" value="Unassembled WGS sequence"/>
</dbReference>
<dbReference type="OrthoDB" id="687730at2759"/>
<comment type="caution">
    <text evidence="1">The sequence shown here is derived from an EMBL/GenBank/DDBJ whole genome shotgun (WGS) entry which is preliminary data.</text>
</comment>
<dbReference type="AlphaFoldDB" id="A0A833R831"/>
<sequence length="50" mass="5742">MVKEKPFILFSSTKLEGRPLSCRLSDKASDQLKKWFEDDDALEQALNGRV</sequence>
<dbReference type="EMBL" id="SWLB01000003">
    <property type="protein sequence ID" value="KAF3339925.1"/>
    <property type="molecule type" value="Genomic_DNA"/>
</dbReference>
<evidence type="ECO:0000313" key="2">
    <source>
        <dbReference type="Proteomes" id="UP000623129"/>
    </source>
</evidence>